<dbReference type="GO" id="GO:0007189">
    <property type="term" value="P:adenylate cyclase-activating G protein-coupled receptor signaling pathway"/>
    <property type="evidence" value="ECO:0007669"/>
    <property type="project" value="TreeGrafter"/>
</dbReference>
<proteinExistence type="predicted"/>
<comment type="subcellular location">
    <subcellularLocation>
        <location evidence="1">Membrane</location>
        <topology evidence="1">Multi-pass membrane protein</topology>
    </subcellularLocation>
</comment>
<evidence type="ECO:0000256" key="2">
    <source>
        <dbReference type="ARBA" id="ARBA00022692"/>
    </source>
</evidence>
<dbReference type="EMBL" id="MPUH01000044">
    <property type="protein sequence ID" value="OMJ93350.1"/>
    <property type="molecule type" value="Genomic_DNA"/>
</dbReference>
<evidence type="ECO:0000259" key="6">
    <source>
        <dbReference type="PROSITE" id="PS50262"/>
    </source>
</evidence>
<organism evidence="7 8">
    <name type="scientific">Stentor coeruleus</name>
    <dbReference type="NCBI Taxonomy" id="5963"/>
    <lineage>
        <taxon>Eukaryota</taxon>
        <taxon>Sar</taxon>
        <taxon>Alveolata</taxon>
        <taxon>Ciliophora</taxon>
        <taxon>Postciliodesmatophora</taxon>
        <taxon>Heterotrichea</taxon>
        <taxon>Heterotrichida</taxon>
        <taxon>Stentoridae</taxon>
        <taxon>Stentor</taxon>
    </lineage>
</organism>
<feature type="transmembrane region" description="Helical" evidence="5">
    <location>
        <begin position="110"/>
        <end position="134"/>
    </location>
</feature>
<name>A0A1R2CWI5_9CILI</name>
<dbReference type="Gene3D" id="1.20.1070.10">
    <property type="entry name" value="Rhodopsin 7-helix transmembrane proteins"/>
    <property type="match status" value="1"/>
</dbReference>
<dbReference type="PANTHER" id="PTHR23112">
    <property type="entry name" value="G PROTEIN-COUPLED RECEPTOR 157-RELATED"/>
    <property type="match status" value="1"/>
</dbReference>
<dbReference type="SUPFAM" id="SSF81321">
    <property type="entry name" value="Family A G protein-coupled receptor-like"/>
    <property type="match status" value="1"/>
</dbReference>
<dbReference type="AlphaFoldDB" id="A0A1R2CWI5"/>
<evidence type="ECO:0000256" key="4">
    <source>
        <dbReference type="ARBA" id="ARBA00023136"/>
    </source>
</evidence>
<dbReference type="CDD" id="cd00637">
    <property type="entry name" value="7tm_classA_rhodopsin-like"/>
    <property type="match status" value="1"/>
</dbReference>
<accession>A0A1R2CWI5</accession>
<feature type="transmembrane region" description="Helical" evidence="5">
    <location>
        <begin position="32"/>
        <end position="57"/>
    </location>
</feature>
<feature type="transmembrane region" description="Helical" evidence="5">
    <location>
        <begin position="188"/>
        <end position="211"/>
    </location>
</feature>
<dbReference type="OrthoDB" id="305052at2759"/>
<feature type="domain" description="G-protein coupled receptors family 1 profile" evidence="6">
    <location>
        <begin position="1"/>
        <end position="209"/>
    </location>
</feature>
<evidence type="ECO:0000313" key="8">
    <source>
        <dbReference type="Proteomes" id="UP000187209"/>
    </source>
</evidence>
<dbReference type="Proteomes" id="UP000187209">
    <property type="component" value="Unassembled WGS sequence"/>
</dbReference>
<evidence type="ECO:0000256" key="3">
    <source>
        <dbReference type="ARBA" id="ARBA00022989"/>
    </source>
</evidence>
<feature type="transmembrane region" description="Helical" evidence="5">
    <location>
        <begin position="161"/>
        <end position="182"/>
    </location>
</feature>
<feature type="transmembrane region" description="Helical" evidence="5">
    <location>
        <begin position="69"/>
        <end position="90"/>
    </location>
</feature>
<dbReference type="PANTHER" id="PTHR23112:SF0">
    <property type="entry name" value="TRANSMEMBRANE PROTEIN 116"/>
    <property type="match status" value="1"/>
</dbReference>
<keyword evidence="8" id="KW-1185">Reference proteome</keyword>
<reference evidence="7 8" key="1">
    <citation type="submission" date="2016-11" db="EMBL/GenBank/DDBJ databases">
        <title>The macronuclear genome of Stentor coeruleus: a giant cell with tiny introns.</title>
        <authorList>
            <person name="Slabodnick M."/>
            <person name="Ruby J.G."/>
            <person name="Reiff S.B."/>
            <person name="Swart E.C."/>
            <person name="Gosai S."/>
            <person name="Prabakaran S."/>
            <person name="Witkowska E."/>
            <person name="Larue G.E."/>
            <person name="Fisher S."/>
            <person name="Freeman R.M."/>
            <person name="Gunawardena J."/>
            <person name="Chu W."/>
            <person name="Stover N.A."/>
            <person name="Gregory B.D."/>
            <person name="Nowacki M."/>
            <person name="Derisi J."/>
            <person name="Roy S.W."/>
            <person name="Marshall W.F."/>
            <person name="Sood P."/>
        </authorList>
    </citation>
    <scope>NUCLEOTIDE SEQUENCE [LARGE SCALE GENOMIC DNA]</scope>
    <source>
        <strain evidence="7">WM001</strain>
    </source>
</reference>
<dbReference type="GO" id="GO:0005886">
    <property type="term" value="C:plasma membrane"/>
    <property type="evidence" value="ECO:0007669"/>
    <property type="project" value="TreeGrafter"/>
</dbReference>
<dbReference type="GO" id="GO:0004930">
    <property type="term" value="F:G protein-coupled receptor activity"/>
    <property type="evidence" value="ECO:0007669"/>
    <property type="project" value="TreeGrafter"/>
</dbReference>
<keyword evidence="2 5" id="KW-0812">Transmembrane</keyword>
<keyword evidence="3 5" id="KW-1133">Transmembrane helix</keyword>
<comment type="caution">
    <text evidence="7">The sequence shown here is derived from an EMBL/GenBank/DDBJ whole genome shotgun (WGS) entry which is preliminary data.</text>
</comment>
<keyword evidence="4 5" id="KW-0472">Membrane</keyword>
<protein>
    <recommendedName>
        <fullName evidence="6">G-protein coupled receptors family 1 profile domain-containing protein</fullName>
    </recommendedName>
</protein>
<dbReference type="PROSITE" id="PS50262">
    <property type="entry name" value="G_PROTEIN_RECEP_F1_2"/>
    <property type="match status" value="1"/>
</dbReference>
<evidence type="ECO:0000256" key="1">
    <source>
        <dbReference type="ARBA" id="ARBA00004141"/>
    </source>
</evidence>
<evidence type="ECO:0000313" key="7">
    <source>
        <dbReference type="EMBL" id="OMJ93350.1"/>
    </source>
</evidence>
<dbReference type="InterPro" id="IPR017452">
    <property type="entry name" value="GPCR_Rhodpsn_7TM"/>
</dbReference>
<sequence length="237" mass="27201">MLLLACDLGISIACFYPAYFYHNFILCQIQGFLIQFFSVAESLSFACITIVIFQIVILKKERYLGQLSLKATIIIVILGAAIFSVIPFFIDGYSFAGANCWINLDKKSKIENLLCQIALNYGILWVVIIWNFIAYRKILKEFTKNVGSSQYRVSLVGRMKLYPWTLVICYTPLSIFLCLKGADIDISNFAFAICLFFVRCFGLANSLIYGFTENLKKKILLGFRNEDYRLFSFRLEN</sequence>
<evidence type="ECO:0000256" key="5">
    <source>
        <dbReference type="SAM" id="Phobius"/>
    </source>
</evidence>
<gene>
    <name evidence="7" type="ORF">SteCoe_3705</name>
</gene>